<reference evidence="1 2" key="1">
    <citation type="submission" date="2021-06" db="EMBL/GenBank/DDBJ databases">
        <title>Caerostris extrusa draft genome.</title>
        <authorList>
            <person name="Kono N."/>
            <person name="Arakawa K."/>
        </authorList>
    </citation>
    <scope>NUCLEOTIDE SEQUENCE [LARGE SCALE GENOMIC DNA]</scope>
</reference>
<sequence>MNKPDIPVTGGQLIDWAKEQQQLLYLDNARGE</sequence>
<gene>
    <name evidence="1" type="ORF">CEXT_24861</name>
</gene>
<proteinExistence type="predicted"/>
<dbReference type="EMBL" id="BPLR01005674">
    <property type="protein sequence ID" value="GIY04139.1"/>
    <property type="molecule type" value="Genomic_DNA"/>
</dbReference>
<feature type="non-terminal residue" evidence="1">
    <location>
        <position position="32"/>
    </location>
</feature>
<protein>
    <submittedName>
        <fullName evidence="1">Uncharacterized protein</fullName>
    </submittedName>
</protein>
<accession>A0AAV4Q6E6</accession>
<dbReference type="AlphaFoldDB" id="A0AAV4Q6E6"/>
<keyword evidence="2" id="KW-1185">Reference proteome</keyword>
<evidence type="ECO:0000313" key="1">
    <source>
        <dbReference type="EMBL" id="GIY04139.1"/>
    </source>
</evidence>
<evidence type="ECO:0000313" key="2">
    <source>
        <dbReference type="Proteomes" id="UP001054945"/>
    </source>
</evidence>
<organism evidence="1 2">
    <name type="scientific">Caerostris extrusa</name>
    <name type="common">Bark spider</name>
    <name type="synonym">Caerostris bankana</name>
    <dbReference type="NCBI Taxonomy" id="172846"/>
    <lineage>
        <taxon>Eukaryota</taxon>
        <taxon>Metazoa</taxon>
        <taxon>Ecdysozoa</taxon>
        <taxon>Arthropoda</taxon>
        <taxon>Chelicerata</taxon>
        <taxon>Arachnida</taxon>
        <taxon>Araneae</taxon>
        <taxon>Araneomorphae</taxon>
        <taxon>Entelegynae</taxon>
        <taxon>Araneoidea</taxon>
        <taxon>Araneidae</taxon>
        <taxon>Caerostris</taxon>
    </lineage>
</organism>
<dbReference type="Proteomes" id="UP001054945">
    <property type="component" value="Unassembled WGS sequence"/>
</dbReference>
<name>A0AAV4Q6E6_CAEEX</name>
<comment type="caution">
    <text evidence="1">The sequence shown here is derived from an EMBL/GenBank/DDBJ whole genome shotgun (WGS) entry which is preliminary data.</text>
</comment>